<dbReference type="Gene3D" id="3.40.50.720">
    <property type="entry name" value="NAD(P)-binding Rossmann-like Domain"/>
    <property type="match status" value="1"/>
</dbReference>
<dbReference type="InterPro" id="IPR006168">
    <property type="entry name" value="G3P_DH_NAD-dep"/>
</dbReference>
<evidence type="ECO:0000256" key="1">
    <source>
        <dbReference type="ARBA" id="ARBA00048683"/>
    </source>
</evidence>
<dbReference type="GO" id="GO:0141152">
    <property type="term" value="F:glycerol-3-phosphate dehydrogenase (NAD+) activity"/>
    <property type="evidence" value="ECO:0007669"/>
    <property type="project" value="UniProtKB-UniRule"/>
</dbReference>
<name>A0AAN9EM45_CROPI</name>
<protein>
    <recommendedName>
        <fullName evidence="2">Glycerol-3-phosphate dehydrogenase NAD-dependent N-terminal domain-containing protein</fullName>
    </recommendedName>
</protein>
<dbReference type="InterPro" id="IPR011128">
    <property type="entry name" value="G3P_DH_NAD-dep_N"/>
</dbReference>
<evidence type="ECO:0000313" key="4">
    <source>
        <dbReference type="Proteomes" id="UP001372338"/>
    </source>
</evidence>
<dbReference type="EMBL" id="JAYWIO010000005">
    <property type="protein sequence ID" value="KAK7258796.1"/>
    <property type="molecule type" value="Genomic_DNA"/>
</dbReference>
<dbReference type="GO" id="GO:0005829">
    <property type="term" value="C:cytosol"/>
    <property type="evidence" value="ECO:0007669"/>
    <property type="project" value="TreeGrafter"/>
</dbReference>
<dbReference type="InterPro" id="IPR036291">
    <property type="entry name" value="NAD(P)-bd_dom_sf"/>
</dbReference>
<reference evidence="3 4" key="1">
    <citation type="submission" date="2024-01" db="EMBL/GenBank/DDBJ databases">
        <title>The genomes of 5 underutilized Papilionoideae crops provide insights into root nodulation and disease resistanc.</title>
        <authorList>
            <person name="Yuan L."/>
        </authorList>
    </citation>
    <scope>NUCLEOTIDE SEQUENCE [LARGE SCALE GENOMIC DNA]</scope>
    <source>
        <strain evidence="3">ZHUSHIDOU_FW_LH</strain>
        <tissue evidence="3">Leaf</tissue>
    </source>
</reference>
<accession>A0AAN9EM45</accession>
<dbReference type="SUPFAM" id="SSF51735">
    <property type="entry name" value="NAD(P)-binding Rossmann-fold domains"/>
    <property type="match status" value="1"/>
</dbReference>
<dbReference type="PANTHER" id="PTHR11728:SF1">
    <property type="entry name" value="GLYCEROL-3-PHOSPHATE DEHYDROGENASE [NAD(+)] 2, CHLOROPLASTIC"/>
    <property type="match status" value="1"/>
</dbReference>
<feature type="domain" description="Glycerol-3-phosphate dehydrogenase NAD-dependent N-terminal" evidence="2">
    <location>
        <begin position="57"/>
        <end position="164"/>
    </location>
</feature>
<proteinExistence type="predicted"/>
<dbReference type="PANTHER" id="PTHR11728">
    <property type="entry name" value="GLYCEROL-3-PHOSPHATE DEHYDROGENASE"/>
    <property type="match status" value="1"/>
</dbReference>
<comment type="catalytic activity">
    <reaction evidence="1">
        <text>sn-glycerol 3-phosphate + NAD(+) = dihydroxyacetone phosphate + NADH + H(+)</text>
        <dbReference type="Rhea" id="RHEA:11092"/>
        <dbReference type="ChEBI" id="CHEBI:15378"/>
        <dbReference type="ChEBI" id="CHEBI:57540"/>
        <dbReference type="ChEBI" id="CHEBI:57597"/>
        <dbReference type="ChEBI" id="CHEBI:57642"/>
        <dbReference type="ChEBI" id="CHEBI:57945"/>
        <dbReference type="EC" id="1.1.1.8"/>
    </reaction>
</comment>
<dbReference type="GO" id="GO:0005975">
    <property type="term" value="P:carbohydrate metabolic process"/>
    <property type="evidence" value="ECO:0007669"/>
    <property type="project" value="InterPro"/>
</dbReference>
<dbReference type="PRINTS" id="PR00077">
    <property type="entry name" value="GPDHDRGNASE"/>
</dbReference>
<dbReference type="AlphaFoldDB" id="A0AAN9EM45"/>
<evidence type="ECO:0000259" key="2">
    <source>
        <dbReference type="Pfam" id="PF01210"/>
    </source>
</evidence>
<dbReference type="Pfam" id="PF01210">
    <property type="entry name" value="NAD_Gly3P_dh_N"/>
    <property type="match status" value="1"/>
</dbReference>
<comment type="caution">
    <text evidence="3">The sequence shown here is derived from an EMBL/GenBank/DDBJ whole genome shotgun (WGS) entry which is preliminary data.</text>
</comment>
<keyword evidence="4" id="KW-1185">Reference proteome</keyword>
<organism evidence="3 4">
    <name type="scientific">Crotalaria pallida</name>
    <name type="common">Smooth rattlebox</name>
    <name type="synonym">Crotalaria striata</name>
    <dbReference type="NCBI Taxonomy" id="3830"/>
    <lineage>
        <taxon>Eukaryota</taxon>
        <taxon>Viridiplantae</taxon>
        <taxon>Streptophyta</taxon>
        <taxon>Embryophyta</taxon>
        <taxon>Tracheophyta</taxon>
        <taxon>Spermatophyta</taxon>
        <taxon>Magnoliopsida</taxon>
        <taxon>eudicotyledons</taxon>
        <taxon>Gunneridae</taxon>
        <taxon>Pentapetalae</taxon>
        <taxon>rosids</taxon>
        <taxon>fabids</taxon>
        <taxon>Fabales</taxon>
        <taxon>Fabaceae</taxon>
        <taxon>Papilionoideae</taxon>
        <taxon>50 kb inversion clade</taxon>
        <taxon>genistoids sensu lato</taxon>
        <taxon>core genistoids</taxon>
        <taxon>Crotalarieae</taxon>
        <taxon>Crotalaria</taxon>
    </lineage>
</organism>
<sequence>MPYHMIPLSVVVAWIMGIEMDLDFSLLKTGCLASTIIITAFTLQGVSLRPWTLEWLKYFPDHRLPENLVATTDAKSAFLGADYCLHAVPVQFSSSFLESVADYVDPGLPFISLSKGLELNSLRMMAQIIPQALHNPRQPFVALSGPSFAMELMNKLPTGVEIAGALKNVLAIAAGIVDGMNPGMLLSLCLG</sequence>
<evidence type="ECO:0000313" key="3">
    <source>
        <dbReference type="EMBL" id="KAK7258796.1"/>
    </source>
</evidence>
<dbReference type="GO" id="GO:0051287">
    <property type="term" value="F:NAD binding"/>
    <property type="evidence" value="ECO:0007669"/>
    <property type="project" value="UniProtKB-UniRule"/>
</dbReference>
<gene>
    <name evidence="3" type="ORF">RIF29_24383</name>
</gene>
<dbReference type="GO" id="GO:0046168">
    <property type="term" value="P:glycerol-3-phosphate catabolic process"/>
    <property type="evidence" value="ECO:0007669"/>
    <property type="project" value="UniProtKB-UniRule"/>
</dbReference>
<dbReference type="Proteomes" id="UP001372338">
    <property type="component" value="Unassembled WGS sequence"/>
</dbReference>